<dbReference type="HAMAP" id="MF_00664">
    <property type="entry name" value="PS_decarb_PSD_A"/>
    <property type="match status" value="1"/>
</dbReference>
<dbReference type="PANTHER" id="PTHR35809">
    <property type="entry name" value="ARCHAETIDYLSERINE DECARBOXYLASE PROENZYME-RELATED"/>
    <property type="match status" value="1"/>
</dbReference>
<dbReference type="InterPro" id="IPR003817">
    <property type="entry name" value="PS_Dcarbxylase"/>
</dbReference>
<comment type="catalytic activity">
    <reaction evidence="11">
        <text>a 1,2-diacyl-sn-glycero-3-phospho-L-serine + H(+) = a 1,2-diacyl-sn-glycero-3-phosphoethanolamine + CO2</text>
        <dbReference type="Rhea" id="RHEA:20828"/>
        <dbReference type="ChEBI" id="CHEBI:15378"/>
        <dbReference type="ChEBI" id="CHEBI:16526"/>
        <dbReference type="ChEBI" id="CHEBI:57262"/>
        <dbReference type="ChEBI" id="CHEBI:64612"/>
        <dbReference type="EC" id="4.1.1.65"/>
    </reaction>
</comment>
<comment type="function">
    <text evidence="11">Catalyzes the formation of phosphatidylethanolamine (PtdEtn) from phosphatidylserine (PtdSer).</text>
</comment>
<sequence length="229" mass="25577">MGRIKRLKRIRIHSEGTHILVLSALLLALVDGIICYFSTYTVITASVIVASLLVFGLMVNFFRCPVRIFGSDPAGVVVAPADGRVVVIEEVDEGEYFHDRRMMVSIFMSILNVHANWYPVEGTVKKVEHKNGRYMAAWLPKASTDNERSMIVIETPEGVEIMARQVAGALARRIVTYAREGDDCYIDEHMGFIKFGSRVDIYLPLGTEVCVKMGQPTVGNQTIIAKLRQ</sequence>
<comment type="PTM">
    <text evidence="11">Is synthesized initially as an inactive proenzyme. Formation of the active enzyme involves a self-maturation process in which the active site pyruvoyl group is generated from an internal serine residue via an autocatalytic post-translational modification. Two non-identical subunits are generated from the proenzyme in this reaction, and the pyruvate is formed at the N-terminus of the alpha chain, which is derived from the carboxyl end of the proenzyme. The post-translation cleavage follows an unusual pathway, termed non-hydrolytic serinolysis, in which the side chain hydroxyl group of the serine supplies its oxygen atom to form the C-terminus of the beta chain, while the remainder of the serine residue undergoes an oxidative deamination to produce ammonia and the pyruvoyl prosthetic group on the alpha chain.</text>
</comment>
<dbReference type="AlphaFoldDB" id="A0A9D2ZU63"/>
<dbReference type="Proteomes" id="UP000787625">
    <property type="component" value="Unassembled WGS sequence"/>
</dbReference>
<comment type="cofactor">
    <cofactor evidence="11">
        <name>pyruvate</name>
        <dbReference type="ChEBI" id="CHEBI:15361"/>
    </cofactor>
    <text evidence="11">Binds 1 pyruvoyl group covalently per subunit.</text>
</comment>
<feature type="modified residue" description="Pyruvic acid (Ser); by autocatalysis" evidence="11">
    <location>
        <position position="197"/>
    </location>
</feature>
<feature type="site" description="Cleavage (non-hydrolytic); by autocatalysis" evidence="11">
    <location>
        <begin position="196"/>
        <end position="197"/>
    </location>
</feature>
<evidence type="ECO:0000256" key="4">
    <source>
        <dbReference type="ARBA" id="ARBA00023098"/>
    </source>
</evidence>
<keyword evidence="7 11" id="KW-0594">Phospholipid biosynthesis</keyword>
<keyword evidence="1 11" id="KW-1003">Cell membrane</keyword>
<evidence type="ECO:0000256" key="8">
    <source>
        <dbReference type="ARBA" id="ARBA00023239"/>
    </source>
</evidence>
<protein>
    <recommendedName>
        <fullName evidence="11">Phosphatidylserine decarboxylase proenzyme</fullName>
        <ecNumber evidence="11">4.1.1.65</ecNumber>
    </recommendedName>
    <component>
        <recommendedName>
            <fullName evidence="11">Phosphatidylserine decarboxylase alpha chain</fullName>
        </recommendedName>
    </component>
    <component>
        <recommendedName>
            <fullName evidence="11">Phosphatidylserine decarboxylase beta chain</fullName>
        </recommendedName>
    </component>
</protein>
<dbReference type="GO" id="GO:0006646">
    <property type="term" value="P:phosphatidylethanolamine biosynthetic process"/>
    <property type="evidence" value="ECO:0007669"/>
    <property type="project" value="UniProtKB-UniRule"/>
</dbReference>
<dbReference type="PANTHER" id="PTHR35809:SF1">
    <property type="entry name" value="ARCHAETIDYLSERINE DECARBOXYLASE PROENZYME-RELATED"/>
    <property type="match status" value="1"/>
</dbReference>
<keyword evidence="3 11" id="KW-0210">Decarboxylase</keyword>
<dbReference type="EC" id="4.1.1.65" evidence="11"/>
<keyword evidence="4 11" id="KW-0443">Lipid metabolism</keyword>
<evidence type="ECO:0000256" key="6">
    <source>
        <dbReference type="ARBA" id="ARBA00023145"/>
    </source>
</evidence>
<comment type="subunit">
    <text evidence="11">Heterodimer of a large membrane-associated beta subunit and a small pyruvoyl-containing alpha subunit.</text>
</comment>
<keyword evidence="12" id="KW-1133">Transmembrane helix</keyword>
<accession>A0A9D2ZU63</accession>
<name>A0A9D2ZU63_9BACT</name>
<feature type="chain" id="PRO_5039775091" description="Phosphatidylserine decarboxylase alpha chain" evidence="11">
    <location>
        <begin position="197"/>
        <end position="229"/>
    </location>
</feature>
<evidence type="ECO:0000256" key="5">
    <source>
        <dbReference type="ARBA" id="ARBA00023136"/>
    </source>
</evidence>
<evidence type="ECO:0000313" key="14">
    <source>
        <dbReference type="Proteomes" id="UP000787625"/>
    </source>
</evidence>
<feature type="active site" description="Schiff-base intermediate with substrate; via pyruvic acid" evidence="11">
    <location>
        <position position="197"/>
    </location>
</feature>
<dbReference type="Pfam" id="PF02666">
    <property type="entry name" value="PS_Dcarbxylase"/>
    <property type="match status" value="1"/>
</dbReference>
<evidence type="ECO:0000256" key="3">
    <source>
        <dbReference type="ARBA" id="ARBA00022793"/>
    </source>
</evidence>
<evidence type="ECO:0000256" key="11">
    <source>
        <dbReference type="HAMAP-Rule" id="MF_00664"/>
    </source>
</evidence>
<keyword evidence="5 11" id="KW-0472">Membrane</keyword>
<keyword evidence="12" id="KW-0812">Transmembrane</keyword>
<dbReference type="NCBIfam" id="NF003678">
    <property type="entry name" value="PRK05305.1-2"/>
    <property type="match status" value="1"/>
</dbReference>
<evidence type="ECO:0000256" key="12">
    <source>
        <dbReference type="SAM" id="Phobius"/>
    </source>
</evidence>
<keyword evidence="10 11" id="KW-0670">Pyruvate</keyword>
<feature type="chain" id="PRO_5039775092" description="Phosphatidylserine decarboxylase beta chain" evidence="11">
    <location>
        <begin position="1"/>
        <end position="196"/>
    </location>
</feature>
<dbReference type="EMBL" id="DWUP01000069">
    <property type="protein sequence ID" value="HJD52762.1"/>
    <property type="molecule type" value="Genomic_DNA"/>
</dbReference>
<reference evidence="13" key="1">
    <citation type="journal article" date="2021" name="PeerJ">
        <title>Extensive microbial diversity within the chicken gut microbiome revealed by metagenomics and culture.</title>
        <authorList>
            <person name="Gilroy R."/>
            <person name="Ravi A."/>
            <person name="Getino M."/>
            <person name="Pursley I."/>
            <person name="Horton D.L."/>
            <person name="Alikhan N.F."/>
            <person name="Baker D."/>
            <person name="Gharbi K."/>
            <person name="Hall N."/>
            <person name="Watson M."/>
            <person name="Adriaenssens E.M."/>
            <person name="Foster-Nyarko E."/>
            <person name="Jarju S."/>
            <person name="Secka A."/>
            <person name="Antonio M."/>
            <person name="Oren A."/>
            <person name="Chaudhuri R.R."/>
            <person name="La Ragione R."/>
            <person name="Hildebrand F."/>
            <person name="Pallen M.J."/>
        </authorList>
    </citation>
    <scope>NUCLEOTIDE SEQUENCE</scope>
    <source>
        <strain evidence="13">MalCec1-1739</strain>
    </source>
</reference>
<comment type="pathway">
    <text evidence="11">Phospholipid metabolism; phosphatidylethanolamine biosynthesis; phosphatidylethanolamine from CDP-diacylglycerol: step 2/2.</text>
</comment>
<feature type="transmembrane region" description="Helical" evidence="12">
    <location>
        <begin position="42"/>
        <end position="62"/>
    </location>
</feature>
<evidence type="ECO:0000256" key="10">
    <source>
        <dbReference type="ARBA" id="ARBA00023317"/>
    </source>
</evidence>
<evidence type="ECO:0000256" key="2">
    <source>
        <dbReference type="ARBA" id="ARBA00022516"/>
    </source>
</evidence>
<gene>
    <name evidence="11" type="primary">psd</name>
    <name evidence="13" type="ORF">IAA93_03415</name>
</gene>
<keyword evidence="2 11" id="KW-0444">Lipid biosynthesis</keyword>
<dbReference type="InterPro" id="IPR033175">
    <property type="entry name" value="PSD-A"/>
</dbReference>
<comment type="caution">
    <text evidence="13">The sequence shown here is derived from an EMBL/GenBank/DDBJ whole genome shotgun (WGS) entry which is preliminary data.</text>
</comment>
<evidence type="ECO:0000256" key="7">
    <source>
        <dbReference type="ARBA" id="ARBA00023209"/>
    </source>
</evidence>
<keyword evidence="6 11" id="KW-0865">Zymogen</keyword>
<proteinExistence type="inferred from homology"/>
<keyword evidence="9 11" id="KW-1208">Phospholipid metabolism</keyword>
<evidence type="ECO:0000313" key="13">
    <source>
        <dbReference type="EMBL" id="HJD52762.1"/>
    </source>
</evidence>
<dbReference type="GO" id="GO:0004609">
    <property type="term" value="F:phosphatidylserine decarboxylase activity"/>
    <property type="evidence" value="ECO:0007669"/>
    <property type="project" value="UniProtKB-UniRule"/>
</dbReference>
<comment type="subcellular location">
    <subcellularLocation>
        <location evidence="11">Cell membrane</location>
        <topology evidence="11">Peripheral membrane protein</topology>
    </subcellularLocation>
</comment>
<comment type="similarity">
    <text evidence="11">Belongs to the phosphatidylserine decarboxylase family. PSD-A subfamily.</text>
</comment>
<evidence type="ECO:0000256" key="9">
    <source>
        <dbReference type="ARBA" id="ARBA00023264"/>
    </source>
</evidence>
<evidence type="ECO:0000256" key="1">
    <source>
        <dbReference type="ARBA" id="ARBA00022475"/>
    </source>
</evidence>
<organism evidence="13 14">
    <name type="scientific">Candidatus Avibacteroides avistercoris</name>
    <dbReference type="NCBI Taxonomy" id="2840690"/>
    <lineage>
        <taxon>Bacteria</taxon>
        <taxon>Pseudomonadati</taxon>
        <taxon>Bacteroidota</taxon>
        <taxon>Bacteroidia</taxon>
        <taxon>Bacteroidales</taxon>
        <taxon>Bacteroidaceae</taxon>
        <taxon>Bacteroidaceae incertae sedis</taxon>
        <taxon>Candidatus Avibacteroides</taxon>
    </lineage>
</organism>
<keyword evidence="8 11" id="KW-0456">Lyase</keyword>
<dbReference type="GO" id="GO:0005886">
    <property type="term" value="C:plasma membrane"/>
    <property type="evidence" value="ECO:0007669"/>
    <property type="project" value="UniProtKB-SubCell"/>
</dbReference>
<reference evidence="13" key="2">
    <citation type="submission" date="2021-04" db="EMBL/GenBank/DDBJ databases">
        <authorList>
            <person name="Gilroy R."/>
        </authorList>
    </citation>
    <scope>NUCLEOTIDE SEQUENCE</scope>
    <source>
        <strain evidence="13">MalCec1-1739</strain>
    </source>
</reference>